<sequence length="309" mass="35967">MMTTTRNRYLLSNRQIEELPVNAPVFEGYLYLKKSDDKWVWRLFRFDGLSLICLSTKKIKPPSSSAINSLLLTTQKDKSSRLLTNLCKETSCYQLPKWTLHLSDISAITILRCNQRKLFIKRKSKTFCIRSIHGQCYIMKARTLDDLEKWIFVLCKFWNLTSSSPDNNTVPQDTRCHGSVSSNHKMNWREGLTHAFLPTEKVLQIQDWLNSIRQNSTSTKSPNQLIRKRALRLKRTESSSMHRNNKRKGCSLTRHNSLSFDFFQDVNTDDLEVDNDYAYSSLTYHTSIRGHSVKLIKNELVTPVCYATK</sequence>
<evidence type="ECO:0000313" key="3">
    <source>
        <dbReference type="Proteomes" id="UP000716291"/>
    </source>
</evidence>
<dbReference type="InterPro" id="IPR001849">
    <property type="entry name" value="PH_domain"/>
</dbReference>
<dbReference type="OrthoDB" id="2412252at2759"/>
<gene>
    <name evidence="2" type="ORF">G6F64_007600</name>
</gene>
<comment type="caution">
    <text evidence="2">The sequence shown here is derived from an EMBL/GenBank/DDBJ whole genome shotgun (WGS) entry which is preliminary data.</text>
</comment>
<evidence type="ECO:0000313" key="2">
    <source>
        <dbReference type="EMBL" id="KAG1306428.1"/>
    </source>
</evidence>
<proteinExistence type="predicted"/>
<reference evidence="2" key="1">
    <citation type="journal article" date="2020" name="Microb. Genom.">
        <title>Genetic diversity of clinical and environmental Mucorales isolates obtained from an investigation of mucormycosis cases among solid organ transplant recipients.</title>
        <authorList>
            <person name="Nguyen M.H."/>
            <person name="Kaul D."/>
            <person name="Muto C."/>
            <person name="Cheng S.J."/>
            <person name="Richter R.A."/>
            <person name="Bruno V.M."/>
            <person name="Liu G."/>
            <person name="Beyhan S."/>
            <person name="Sundermann A.J."/>
            <person name="Mounaud S."/>
            <person name="Pasculle A.W."/>
            <person name="Nierman W.C."/>
            <person name="Driscoll E."/>
            <person name="Cumbie R."/>
            <person name="Clancy C.J."/>
            <person name="Dupont C.L."/>
        </authorList>
    </citation>
    <scope>NUCLEOTIDE SEQUENCE</scope>
    <source>
        <strain evidence="2">GL11</strain>
    </source>
</reference>
<feature type="domain" description="PH" evidence="1">
    <location>
        <begin position="24"/>
        <end position="161"/>
    </location>
</feature>
<dbReference type="SUPFAM" id="SSF50729">
    <property type="entry name" value="PH domain-like"/>
    <property type="match status" value="1"/>
</dbReference>
<organism evidence="2 3">
    <name type="scientific">Rhizopus oryzae</name>
    <name type="common">Mucormycosis agent</name>
    <name type="synonym">Rhizopus arrhizus var. delemar</name>
    <dbReference type="NCBI Taxonomy" id="64495"/>
    <lineage>
        <taxon>Eukaryota</taxon>
        <taxon>Fungi</taxon>
        <taxon>Fungi incertae sedis</taxon>
        <taxon>Mucoromycota</taxon>
        <taxon>Mucoromycotina</taxon>
        <taxon>Mucoromycetes</taxon>
        <taxon>Mucorales</taxon>
        <taxon>Mucorineae</taxon>
        <taxon>Rhizopodaceae</taxon>
        <taxon>Rhizopus</taxon>
    </lineage>
</organism>
<name>A0A9P7BR24_RHIOR</name>
<protein>
    <recommendedName>
        <fullName evidence="1">PH domain-containing protein</fullName>
    </recommendedName>
</protein>
<evidence type="ECO:0000259" key="1">
    <source>
        <dbReference type="SMART" id="SM00233"/>
    </source>
</evidence>
<dbReference type="Gene3D" id="2.30.29.30">
    <property type="entry name" value="Pleckstrin-homology domain (PH domain)/Phosphotyrosine-binding domain (PTB)"/>
    <property type="match status" value="1"/>
</dbReference>
<accession>A0A9P7BR24</accession>
<dbReference type="EMBL" id="JAANQT010001134">
    <property type="protein sequence ID" value="KAG1306428.1"/>
    <property type="molecule type" value="Genomic_DNA"/>
</dbReference>
<dbReference type="Proteomes" id="UP000716291">
    <property type="component" value="Unassembled WGS sequence"/>
</dbReference>
<keyword evidence="3" id="KW-1185">Reference proteome</keyword>
<dbReference type="AlphaFoldDB" id="A0A9P7BR24"/>
<dbReference type="SMART" id="SM00233">
    <property type="entry name" value="PH"/>
    <property type="match status" value="1"/>
</dbReference>
<dbReference type="InterPro" id="IPR011993">
    <property type="entry name" value="PH-like_dom_sf"/>
</dbReference>